<evidence type="ECO:0000313" key="2">
    <source>
        <dbReference type="EMBL" id="MDB9539544.1"/>
    </source>
</evidence>
<name>A0ABT5ARM2_9CYAN</name>
<dbReference type="InterPro" id="IPR025578">
    <property type="entry name" value="DUF4359"/>
</dbReference>
<proteinExistence type="predicted"/>
<dbReference type="EMBL" id="JAQMUH010000090">
    <property type="protein sequence ID" value="MDB9539544.1"/>
    <property type="molecule type" value="Genomic_DNA"/>
</dbReference>
<dbReference type="Pfam" id="PF14271">
    <property type="entry name" value="DUF4359"/>
    <property type="match status" value="1"/>
</dbReference>
<evidence type="ECO:0000256" key="1">
    <source>
        <dbReference type="SAM" id="SignalP"/>
    </source>
</evidence>
<evidence type="ECO:0000313" key="3">
    <source>
        <dbReference type="Proteomes" id="UP001212499"/>
    </source>
</evidence>
<comment type="caution">
    <text evidence="2">The sequence shown here is derived from an EMBL/GenBank/DDBJ whole genome shotgun (WGS) entry which is preliminary data.</text>
</comment>
<keyword evidence="1" id="KW-0732">Signal</keyword>
<feature type="signal peptide" evidence="1">
    <location>
        <begin position="1"/>
        <end position="30"/>
    </location>
</feature>
<sequence length="126" mass="14274">MKALTTIAYSGAIGLVALGVAMAMTNPSQAEYEDYATQRLTEYLKGDVCQKTGNFLENLIKSQCDNLVDQTIPQMRDILARSTQKQDFLIFSVYRTDLKISSWIPLYKFETVGAFDNFYTYSAKKQ</sequence>
<organism evidence="2 3">
    <name type="scientific">Anabaenopsis arnoldii</name>
    <dbReference type="NCBI Taxonomy" id="2152938"/>
    <lineage>
        <taxon>Bacteria</taxon>
        <taxon>Bacillati</taxon>
        <taxon>Cyanobacteriota</taxon>
        <taxon>Cyanophyceae</taxon>
        <taxon>Nostocales</taxon>
        <taxon>Nodulariaceae</taxon>
        <taxon>Anabaenopsis</taxon>
    </lineage>
</organism>
<dbReference type="Proteomes" id="UP001212499">
    <property type="component" value="Unassembled WGS sequence"/>
</dbReference>
<protein>
    <submittedName>
        <fullName evidence="2">DUF4359 domain-containing protein</fullName>
    </submittedName>
</protein>
<dbReference type="RefSeq" id="WP_271732447.1">
    <property type="nucleotide sequence ID" value="NZ_JANQDP010000092.1"/>
</dbReference>
<keyword evidence="3" id="KW-1185">Reference proteome</keyword>
<feature type="chain" id="PRO_5046980314" evidence="1">
    <location>
        <begin position="31"/>
        <end position="126"/>
    </location>
</feature>
<reference evidence="2 3" key="1">
    <citation type="submission" date="2023-01" db="EMBL/GenBank/DDBJ databases">
        <title>Genomes from the Australian National Cyanobacteria Reference Collection.</title>
        <authorList>
            <person name="Willis A."/>
            <person name="Lee E.M.F."/>
        </authorList>
    </citation>
    <scope>NUCLEOTIDE SEQUENCE [LARGE SCALE GENOMIC DNA]</scope>
    <source>
        <strain evidence="2 3">CS-1033</strain>
    </source>
</reference>
<gene>
    <name evidence="2" type="ORF">PN457_07715</name>
</gene>
<accession>A0ABT5ARM2</accession>